<evidence type="ECO:0000259" key="10">
    <source>
        <dbReference type="PROSITE" id="PS51352"/>
    </source>
</evidence>
<dbReference type="RefSeq" id="XP_001835973.1">
    <property type="nucleotide sequence ID" value="XM_001835921.2"/>
</dbReference>
<evidence type="ECO:0000256" key="4">
    <source>
        <dbReference type="ARBA" id="ARBA00023002"/>
    </source>
</evidence>
<sequence>MSTFADLIGKEAPAFSLPNHDGDTFEFKPGASGRPTAILFYPESGSYGCTQQICQFRDAVVDKVNFNPDRVQIIGISANTVEKQKGFVEKHSLPFPILSDVKKEAVAKYRVPRGMAGLVPVARVTFVIDSKGVVRDALDTTMNYGAHQGFVEKWLTKLEGEESKSGATARETTAAS</sequence>
<dbReference type="eggNOG" id="KOG0855">
    <property type="taxonomic scope" value="Eukaryota"/>
</dbReference>
<dbReference type="GO" id="GO:0034599">
    <property type="term" value="P:cellular response to oxidative stress"/>
    <property type="evidence" value="ECO:0007669"/>
    <property type="project" value="TreeGrafter"/>
</dbReference>
<feature type="domain" description="Thioredoxin" evidence="10">
    <location>
        <begin position="6"/>
        <end position="160"/>
    </location>
</feature>
<keyword evidence="3" id="KW-0049">Antioxidant</keyword>
<dbReference type="STRING" id="240176.A8NSB8"/>
<dbReference type="InterPro" id="IPR013766">
    <property type="entry name" value="Thioredoxin_domain"/>
</dbReference>
<dbReference type="Gene3D" id="3.40.30.10">
    <property type="entry name" value="Glutaredoxin"/>
    <property type="match status" value="1"/>
</dbReference>
<keyword evidence="6" id="KW-0676">Redox-active center</keyword>
<keyword evidence="12" id="KW-1185">Reference proteome</keyword>
<dbReference type="PROSITE" id="PS51352">
    <property type="entry name" value="THIOREDOXIN_2"/>
    <property type="match status" value="1"/>
</dbReference>
<organism evidence="11 12">
    <name type="scientific">Coprinopsis cinerea (strain Okayama-7 / 130 / ATCC MYA-4618 / FGSC 9003)</name>
    <name type="common">Inky cap fungus</name>
    <name type="synonym">Hormographiella aspergillata</name>
    <dbReference type="NCBI Taxonomy" id="240176"/>
    <lineage>
        <taxon>Eukaryota</taxon>
        <taxon>Fungi</taxon>
        <taxon>Dikarya</taxon>
        <taxon>Basidiomycota</taxon>
        <taxon>Agaricomycotina</taxon>
        <taxon>Agaricomycetes</taxon>
        <taxon>Agaricomycetidae</taxon>
        <taxon>Agaricales</taxon>
        <taxon>Agaricineae</taxon>
        <taxon>Psathyrellaceae</taxon>
        <taxon>Coprinopsis</taxon>
    </lineage>
</organism>
<dbReference type="InterPro" id="IPR050924">
    <property type="entry name" value="Peroxiredoxin_BCP/PrxQ"/>
</dbReference>
<gene>
    <name evidence="11" type="ORF">CC1G_04966</name>
</gene>
<keyword evidence="5" id="KW-1015">Disulfide bond</keyword>
<dbReference type="KEGG" id="cci:CC1G_04966"/>
<accession>A8NSB8</accession>
<dbReference type="GeneID" id="6012513"/>
<dbReference type="CDD" id="cd03017">
    <property type="entry name" value="PRX_BCP"/>
    <property type="match status" value="1"/>
</dbReference>
<dbReference type="Proteomes" id="UP000001861">
    <property type="component" value="Unassembled WGS sequence"/>
</dbReference>
<keyword evidence="2" id="KW-0575">Peroxidase</keyword>
<dbReference type="PANTHER" id="PTHR42801:SF4">
    <property type="entry name" value="AHPC_TSA FAMILY PROTEIN"/>
    <property type="match status" value="1"/>
</dbReference>
<dbReference type="OMA" id="MNTHADR"/>
<evidence type="ECO:0000256" key="9">
    <source>
        <dbReference type="ARBA" id="ARBA00049091"/>
    </source>
</evidence>
<evidence type="ECO:0000256" key="6">
    <source>
        <dbReference type="ARBA" id="ARBA00023284"/>
    </source>
</evidence>
<dbReference type="OrthoDB" id="338622at2759"/>
<evidence type="ECO:0000313" key="12">
    <source>
        <dbReference type="Proteomes" id="UP000001861"/>
    </source>
</evidence>
<dbReference type="EMBL" id="AACS02000008">
    <property type="protein sequence ID" value="EAU85749.1"/>
    <property type="molecule type" value="Genomic_DNA"/>
</dbReference>
<reference evidence="11 12" key="1">
    <citation type="journal article" date="2010" name="Proc. Natl. Acad. Sci. U.S.A.">
        <title>Insights into evolution of multicellular fungi from the assembled chromosomes of the mushroom Coprinopsis cinerea (Coprinus cinereus).</title>
        <authorList>
            <person name="Stajich J.E."/>
            <person name="Wilke S.K."/>
            <person name="Ahren D."/>
            <person name="Au C.H."/>
            <person name="Birren B.W."/>
            <person name="Borodovsky M."/>
            <person name="Burns C."/>
            <person name="Canback B."/>
            <person name="Casselton L.A."/>
            <person name="Cheng C.K."/>
            <person name="Deng J."/>
            <person name="Dietrich F.S."/>
            <person name="Fargo D.C."/>
            <person name="Farman M.L."/>
            <person name="Gathman A.C."/>
            <person name="Goldberg J."/>
            <person name="Guigo R."/>
            <person name="Hoegger P.J."/>
            <person name="Hooker J.B."/>
            <person name="Huggins A."/>
            <person name="James T.Y."/>
            <person name="Kamada T."/>
            <person name="Kilaru S."/>
            <person name="Kodira C."/>
            <person name="Kues U."/>
            <person name="Kupfer D."/>
            <person name="Kwan H.S."/>
            <person name="Lomsadze A."/>
            <person name="Li W."/>
            <person name="Lilly W.W."/>
            <person name="Ma L.J."/>
            <person name="Mackey A.J."/>
            <person name="Manning G."/>
            <person name="Martin F."/>
            <person name="Muraguchi H."/>
            <person name="Natvig D.O."/>
            <person name="Palmerini H."/>
            <person name="Ramesh M.A."/>
            <person name="Rehmeyer C.J."/>
            <person name="Roe B.A."/>
            <person name="Shenoy N."/>
            <person name="Stanke M."/>
            <person name="Ter-Hovhannisyan V."/>
            <person name="Tunlid A."/>
            <person name="Velagapudi R."/>
            <person name="Vision T.J."/>
            <person name="Zeng Q."/>
            <person name="Zolan M.E."/>
            <person name="Pukkila P.J."/>
        </authorList>
    </citation>
    <scope>NUCLEOTIDE SEQUENCE [LARGE SCALE GENOMIC DNA]</scope>
    <source>
        <strain evidence="12">Okayama-7 / 130 / ATCC MYA-4618 / FGSC 9003</strain>
    </source>
</reference>
<dbReference type="GO" id="GO:0045454">
    <property type="term" value="P:cell redox homeostasis"/>
    <property type="evidence" value="ECO:0007669"/>
    <property type="project" value="TreeGrafter"/>
</dbReference>
<dbReference type="Pfam" id="PF00578">
    <property type="entry name" value="AhpC-TSA"/>
    <property type="match status" value="1"/>
</dbReference>
<comment type="catalytic activity">
    <reaction evidence="9">
        <text>a hydroperoxide + [thioredoxin]-dithiol = an alcohol + [thioredoxin]-disulfide + H2O</text>
        <dbReference type="Rhea" id="RHEA:62620"/>
        <dbReference type="Rhea" id="RHEA-COMP:10698"/>
        <dbReference type="Rhea" id="RHEA-COMP:10700"/>
        <dbReference type="ChEBI" id="CHEBI:15377"/>
        <dbReference type="ChEBI" id="CHEBI:29950"/>
        <dbReference type="ChEBI" id="CHEBI:30879"/>
        <dbReference type="ChEBI" id="CHEBI:35924"/>
        <dbReference type="ChEBI" id="CHEBI:50058"/>
        <dbReference type="EC" id="1.11.1.24"/>
    </reaction>
</comment>
<name>A8NSB8_COPC7</name>
<proteinExistence type="inferred from homology"/>
<dbReference type="InterPro" id="IPR000866">
    <property type="entry name" value="AhpC/TSA"/>
</dbReference>
<keyword evidence="4" id="KW-0560">Oxidoreductase</keyword>
<evidence type="ECO:0000256" key="1">
    <source>
        <dbReference type="ARBA" id="ARBA00013017"/>
    </source>
</evidence>
<dbReference type="InParanoid" id="A8NSB8"/>
<dbReference type="InterPro" id="IPR036249">
    <property type="entry name" value="Thioredoxin-like_sf"/>
</dbReference>
<evidence type="ECO:0000313" key="11">
    <source>
        <dbReference type="EMBL" id="EAU85749.1"/>
    </source>
</evidence>
<dbReference type="EC" id="1.11.1.24" evidence="1"/>
<comment type="similarity">
    <text evidence="8">Belongs to the peroxiredoxin family. BCP/PrxQ subfamily.</text>
</comment>
<dbReference type="GO" id="GO:0005737">
    <property type="term" value="C:cytoplasm"/>
    <property type="evidence" value="ECO:0007669"/>
    <property type="project" value="TreeGrafter"/>
</dbReference>
<evidence type="ECO:0000256" key="2">
    <source>
        <dbReference type="ARBA" id="ARBA00022559"/>
    </source>
</evidence>
<evidence type="ECO:0000256" key="7">
    <source>
        <dbReference type="ARBA" id="ARBA00032824"/>
    </source>
</evidence>
<evidence type="ECO:0000256" key="3">
    <source>
        <dbReference type="ARBA" id="ARBA00022862"/>
    </source>
</evidence>
<protein>
    <recommendedName>
        <fullName evidence="1">thioredoxin-dependent peroxiredoxin</fullName>
        <ecNumber evidence="1">1.11.1.24</ecNumber>
    </recommendedName>
    <alternativeName>
        <fullName evidence="7">Thioredoxin peroxidase</fullName>
    </alternativeName>
</protein>
<evidence type="ECO:0000256" key="8">
    <source>
        <dbReference type="ARBA" id="ARBA00038489"/>
    </source>
</evidence>
<dbReference type="SUPFAM" id="SSF52833">
    <property type="entry name" value="Thioredoxin-like"/>
    <property type="match status" value="1"/>
</dbReference>
<comment type="caution">
    <text evidence="11">The sequence shown here is derived from an EMBL/GenBank/DDBJ whole genome shotgun (WGS) entry which is preliminary data.</text>
</comment>
<dbReference type="GO" id="GO:0008379">
    <property type="term" value="F:thioredoxin peroxidase activity"/>
    <property type="evidence" value="ECO:0007669"/>
    <property type="project" value="TreeGrafter"/>
</dbReference>
<dbReference type="AlphaFoldDB" id="A8NSB8"/>
<evidence type="ECO:0000256" key="5">
    <source>
        <dbReference type="ARBA" id="ARBA00023157"/>
    </source>
</evidence>
<dbReference type="VEuPathDB" id="FungiDB:CC1G_04966"/>
<dbReference type="PANTHER" id="PTHR42801">
    <property type="entry name" value="THIOREDOXIN-DEPENDENT PEROXIDE REDUCTASE"/>
    <property type="match status" value="1"/>
</dbReference>